<proteinExistence type="predicted"/>
<accession>A0A7X6RNS9</accession>
<dbReference type="AlphaFoldDB" id="A0A7X6RNS9"/>
<comment type="caution">
    <text evidence="1">The sequence shown here is derived from an EMBL/GenBank/DDBJ whole genome shotgun (WGS) entry which is preliminary data.</text>
</comment>
<dbReference type="Proteomes" id="UP000553209">
    <property type="component" value="Unassembled WGS sequence"/>
</dbReference>
<evidence type="ECO:0000313" key="1">
    <source>
        <dbReference type="EMBL" id="NKY96442.1"/>
    </source>
</evidence>
<gene>
    <name evidence="1" type="ORF">HGB44_01950</name>
</gene>
<evidence type="ECO:0000313" key="2">
    <source>
        <dbReference type="Proteomes" id="UP000553209"/>
    </source>
</evidence>
<reference evidence="1 2" key="1">
    <citation type="submission" date="2020-04" db="EMBL/GenBank/DDBJ databases">
        <title>MicrobeNet Type strains.</title>
        <authorList>
            <person name="Nicholson A.C."/>
        </authorList>
    </citation>
    <scope>NUCLEOTIDE SEQUENCE [LARGE SCALE GENOMIC DNA]</scope>
    <source>
        <strain evidence="1 2">ATCC 23612</strain>
    </source>
</reference>
<name>A0A7X6RNS9_9ACTN</name>
<dbReference type="EMBL" id="JAAXPG010000001">
    <property type="protein sequence ID" value="NKY96442.1"/>
    <property type="molecule type" value="Genomic_DNA"/>
</dbReference>
<keyword evidence="2" id="KW-1185">Reference proteome</keyword>
<dbReference type="RefSeq" id="WP_061079429.1">
    <property type="nucleotide sequence ID" value="NZ_JAAXPG010000001.1"/>
</dbReference>
<organism evidence="1 2">
    <name type="scientific">Nocardiopsis alborubida</name>
    <dbReference type="NCBI Taxonomy" id="146802"/>
    <lineage>
        <taxon>Bacteria</taxon>
        <taxon>Bacillati</taxon>
        <taxon>Actinomycetota</taxon>
        <taxon>Actinomycetes</taxon>
        <taxon>Streptosporangiales</taxon>
        <taxon>Nocardiopsidaceae</taxon>
        <taxon>Nocardiopsis</taxon>
    </lineage>
</organism>
<sequence>MNASPDGPSVEDLLRWLAARPVGEIVVPGILDRADGNAVRLWMSHAHVGSPERGYLCAGDADRSGRLSLTAEGSLSRAERHVRRYADPAEGEEYVPVRLDGRFLAHGAPPARLTRARYALGPRSDPGGGVVECLELLLDDRDPLFLDPLNWDGLVLGGAGAYERWYASLFEEHRRELREVVWYP</sequence>
<protein>
    <submittedName>
        <fullName evidence="1">Uncharacterized protein</fullName>
    </submittedName>
</protein>